<dbReference type="GO" id="GO:0016491">
    <property type="term" value="F:oxidoreductase activity"/>
    <property type="evidence" value="ECO:0007669"/>
    <property type="project" value="UniProtKB-KW"/>
</dbReference>
<gene>
    <name evidence="3" type="ORF">B1A_02019</name>
</gene>
<protein>
    <submittedName>
        <fullName evidence="3">Short chain dehydrogenase</fullName>
    </submittedName>
</protein>
<reference evidence="3" key="2">
    <citation type="journal article" date="2014" name="ISME J.">
        <title>Microbial stratification in low pH oxic and suboxic macroscopic growths along an acid mine drainage.</title>
        <authorList>
            <person name="Mendez-Garcia C."/>
            <person name="Mesa V."/>
            <person name="Sprenger R.R."/>
            <person name="Richter M."/>
            <person name="Diez M.S."/>
            <person name="Solano J."/>
            <person name="Bargiela R."/>
            <person name="Golyshina O.V."/>
            <person name="Manteca A."/>
            <person name="Ramos J.L."/>
            <person name="Gallego J.R."/>
            <person name="Llorente I."/>
            <person name="Martins Dos Santos V.A."/>
            <person name="Jensen O.N."/>
            <person name="Pelaez A.I."/>
            <person name="Sanchez J."/>
            <person name="Ferrer M."/>
        </authorList>
    </citation>
    <scope>NUCLEOTIDE SEQUENCE</scope>
</reference>
<comment type="similarity">
    <text evidence="1">Belongs to the short-chain dehydrogenases/reductases (SDR) family.</text>
</comment>
<dbReference type="EMBL" id="AUZX01001513">
    <property type="protein sequence ID" value="EQD78901.1"/>
    <property type="molecule type" value="Genomic_DNA"/>
</dbReference>
<evidence type="ECO:0000256" key="1">
    <source>
        <dbReference type="ARBA" id="ARBA00006484"/>
    </source>
</evidence>
<dbReference type="PANTHER" id="PTHR43669:SF8">
    <property type="entry name" value="SHORT-CHAIN TYPE DEHYDROGENASE_REDUCTASE-RELATED"/>
    <property type="match status" value="1"/>
</dbReference>
<dbReference type="SUPFAM" id="SSF51735">
    <property type="entry name" value="NAD(P)-binding Rossmann-fold domains"/>
    <property type="match status" value="1"/>
</dbReference>
<evidence type="ECO:0000256" key="2">
    <source>
        <dbReference type="ARBA" id="ARBA00023002"/>
    </source>
</evidence>
<dbReference type="InterPro" id="IPR002347">
    <property type="entry name" value="SDR_fam"/>
</dbReference>
<dbReference type="PANTHER" id="PTHR43669">
    <property type="entry name" value="5-KETO-D-GLUCONATE 5-REDUCTASE"/>
    <property type="match status" value="1"/>
</dbReference>
<evidence type="ECO:0000313" key="3">
    <source>
        <dbReference type="EMBL" id="EQD78901.1"/>
    </source>
</evidence>
<accession>T1C099</accession>
<dbReference type="PRINTS" id="PR00081">
    <property type="entry name" value="GDHRDH"/>
</dbReference>
<reference evidence="3" key="1">
    <citation type="submission" date="2013-08" db="EMBL/GenBank/DDBJ databases">
        <authorList>
            <person name="Mendez C."/>
            <person name="Richter M."/>
            <person name="Ferrer M."/>
            <person name="Sanchez J."/>
        </authorList>
    </citation>
    <scope>NUCLEOTIDE SEQUENCE</scope>
</reference>
<dbReference type="Pfam" id="PF00106">
    <property type="entry name" value="adh_short"/>
    <property type="match status" value="1"/>
</dbReference>
<comment type="caution">
    <text evidence="3">The sequence shown here is derived from an EMBL/GenBank/DDBJ whole genome shotgun (WGS) entry which is preliminary data.</text>
</comment>
<dbReference type="AlphaFoldDB" id="T1C099"/>
<dbReference type="InterPro" id="IPR036291">
    <property type="entry name" value="NAD(P)-bd_dom_sf"/>
</dbReference>
<keyword evidence="2" id="KW-0560">Oxidoreductase</keyword>
<sequence length="398" mass="44396">MIIDRSDEGRTISRSIEAEQMEKSGPATPDMLIRTKYNYLYLEDSNKIKEKIEGFAEEYRKDYEKYVSGCSMHDPYPAAIIAQGYGIIAIGKNLVEAGIILDQIKHTLYVNSKASKISNHKFISKKEAFEMEYWPLEEAKLKKTVKKPLEGTVSIVTGAANGIGLETFRKLSINGSLVVAMDLDENLQNICEKVKKETKVSNLPIHIDLSKDDQISDAFSKIIKNFGGVDIVFNNAGILKSEPLDVISIETLDLHYKINGRAPFLISREAFKIMKEQGIGGNLIFNITKNLTHPGPGMASYGTSKAFAAQACHYFAKEGGKFGIRANIINPDKIFKGSKIWENGVLESRAKAKGQTVDEYKTTESSEKRGIARTCGEHGSCNGKRRYIWGYNRLHGTY</sequence>
<organism evidence="3">
    <name type="scientific">mine drainage metagenome</name>
    <dbReference type="NCBI Taxonomy" id="410659"/>
    <lineage>
        <taxon>unclassified sequences</taxon>
        <taxon>metagenomes</taxon>
        <taxon>ecological metagenomes</taxon>
    </lineage>
</organism>
<proteinExistence type="inferred from homology"/>
<dbReference type="Gene3D" id="3.40.50.720">
    <property type="entry name" value="NAD(P)-binding Rossmann-like Domain"/>
    <property type="match status" value="1"/>
</dbReference>
<name>T1C099_9ZZZZ</name>